<evidence type="ECO:0000313" key="2">
    <source>
        <dbReference type="EMBL" id="PTB77465.1"/>
    </source>
</evidence>
<accession>A0A2T4C7D6</accession>
<dbReference type="Proteomes" id="UP000240760">
    <property type="component" value="Unassembled WGS sequence"/>
</dbReference>
<reference evidence="2 3" key="1">
    <citation type="submission" date="2016-07" db="EMBL/GenBank/DDBJ databases">
        <title>Multiple horizontal gene transfer events from other fungi enriched the ability of initially mycotrophic Trichoderma (Ascomycota) to feed on dead plant biomass.</title>
        <authorList>
            <consortium name="DOE Joint Genome Institute"/>
            <person name="Aerts A."/>
            <person name="Atanasova L."/>
            <person name="Chenthamara K."/>
            <person name="Zhang J."/>
            <person name="Grujic M."/>
            <person name="Henrissat B."/>
            <person name="Kuo A."/>
            <person name="Salamov A."/>
            <person name="Lipzen A."/>
            <person name="Labutti K."/>
            <person name="Barry K."/>
            <person name="Miao Y."/>
            <person name="Rahimi M.J."/>
            <person name="Shen Q."/>
            <person name="Grigoriev I.V."/>
            <person name="Kubicek C.P."/>
            <person name="Druzhinina I.S."/>
        </authorList>
    </citation>
    <scope>NUCLEOTIDE SEQUENCE [LARGE SCALE GENOMIC DNA]</scope>
    <source>
        <strain evidence="2 3">ATCC 18648</strain>
    </source>
</reference>
<feature type="region of interest" description="Disordered" evidence="1">
    <location>
        <begin position="91"/>
        <end position="119"/>
    </location>
</feature>
<sequence length="161" mass="17399">MLRSSHTACKRRQCEPGVWQRLTTGELAGLIHPTAAAGCSWPMQCRQLSPTGVHPQRYDNSRALTDHLGDTTSIGARRVIGRGALQAACHKSPGTTIPKPNAAASRRGRSNGLKEEAPVGSWVGGRRREALSCGTPSCMPIRSCKREQIQMKIAMQSCINP</sequence>
<proteinExistence type="predicted"/>
<keyword evidence="3" id="KW-1185">Reference proteome</keyword>
<name>A0A2T4C7D6_TRILO</name>
<evidence type="ECO:0000313" key="3">
    <source>
        <dbReference type="Proteomes" id="UP000240760"/>
    </source>
</evidence>
<dbReference type="EMBL" id="KZ679130">
    <property type="protein sequence ID" value="PTB77465.1"/>
    <property type="molecule type" value="Genomic_DNA"/>
</dbReference>
<dbReference type="AlphaFoldDB" id="A0A2T4C7D6"/>
<organism evidence="2 3">
    <name type="scientific">Trichoderma longibrachiatum ATCC 18648</name>
    <dbReference type="NCBI Taxonomy" id="983965"/>
    <lineage>
        <taxon>Eukaryota</taxon>
        <taxon>Fungi</taxon>
        <taxon>Dikarya</taxon>
        <taxon>Ascomycota</taxon>
        <taxon>Pezizomycotina</taxon>
        <taxon>Sordariomycetes</taxon>
        <taxon>Hypocreomycetidae</taxon>
        <taxon>Hypocreales</taxon>
        <taxon>Hypocreaceae</taxon>
        <taxon>Trichoderma</taxon>
    </lineage>
</organism>
<evidence type="ECO:0000256" key="1">
    <source>
        <dbReference type="SAM" id="MobiDB-lite"/>
    </source>
</evidence>
<gene>
    <name evidence="2" type="ORF">M440DRAFT_1212932</name>
</gene>
<protein>
    <submittedName>
        <fullName evidence="2">Uncharacterized protein</fullName>
    </submittedName>
</protein>